<comment type="caution">
    <text evidence="1">The sequence shown here is derived from an EMBL/GenBank/DDBJ whole genome shotgun (WGS) entry which is preliminary data.</text>
</comment>
<dbReference type="EMBL" id="BBNU01000009">
    <property type="protein sequence ID" value="GAL80222.1"/>
    <property type="molecule type" value="Genomic_DNA"/>
</dbReference>
<reference evidence="1 2" key="1">
    <citation type="journal article" date="2014" name="Genome Announc.">
        <title>Draft Genome Sequences of Marine Flavobacterium Algibacter lectus Strains SS8 and NR4.</title>
        <authorList>
            <person name="Takatani N."/>
            <person name="Nakanishi M."/>
            <person name="Meirelles P."/>
            <person name="Mino S."/>
            <person name="Suda W."/>
            <person name="Oshima K."/>
            <person name="Hattori M."/>
            <person name="Ohkuma M."/>
            <person name="Hosokawa M."/>
            <person name="Miyashita K."/>
            <person name="Thompson F.L."/>
            <person name="Niwa A."/>
            <person name="Sawabe T."/>
            <person name="Sawabe T."/>
        </authorList>
    </citation>
    <scope>NUCLEOTIDE SEQUENCE [LARGE SCALE GENOMIC DNA]</scope>
    <source>
        <strain evidence="2">JCM19274</strain>
    </source>
</reference>
<organism evidence="1 2">
    <name type="scientific">Algibacter lectus</name>
    <dbReference type="NCBI Taxonomy" id="221126"/>
    <lineage>
        <taxon>Bacteria</taxon>
        <taxon>Pseudomonadati</taxon>
        <taxon>Bacteroidota</taxon>
        <taxon>Flavobacteriia</taxon>
        <taxon>Flavobacteriales</taxon>
        <taxon>Flavobacteriaceae</taxon>
        <taxon>Algibacter</taxon>
    </lineage>
</organism>
<accession>A0A090X5W1</accession>
<evidence type="ECO:0000313" key="1">
    <source>
        <dbReference type="EMBL" id="GAL80222.1"/>
    </source>
</evidence>
<evidence type="ECO:0000313" key="2">
    <source>
        <dbReference type="Proteomes" id="UP000029643"/>
    </source>
</evidence>
<protein>
    <submittedName>
        <fullName evidence="1">Uncharacterized protein</fullName>
    </submittedName>
</protein>
<sequence>MDNGGVGAELNRLGGLENVETRIHALRGTVIFSTKIGNGFKVNARI</sequence>
<name>A0A090X5W1_9FLAO</name>
<dbReference type="AlphaFoldDB" id="A0A090X5W1"/>
<gene>
    <name evidence="1" type="ORF">JCM19274_3792</name>
</gene>
<proteinExistence type="predicted"/>
<dbReference type="Proteomes" id="UP000029643">
    <property type="component" value="Unassembled WGS sequence"/>
</dbReference>